<proteinExistence type="predicted"/>
<feature type="transmembrane region" description="Helical" evidence="1">
    <location>
        <begin position="12"/>
        <end position="33"/>
    </location>
</feature>
<evidence type="ECO:0000313" key="2">
    <source>
        <dbReference type="EMBL" id="MBN3547153.1"/>
    </source>
</evidence>
<dbReference type="Proteomes" id="UP001319060">
    <property type="component" value="Unassembled WGS sequence"/>
</dbReference>
<keyword evidence="1" id="KW-0472">Membrane</keyword>
<gene>
    <name evidence="2" type="ORF">JYA64_17725</name>
</gene>
<keyword evidence="1" id="KW-1133">Transmembrane helix</keyword>
<comment type="caution">
    <text evidence="2">The sequence shown here is derived from an EMBL/GenBank/DDBJ whole genome shotgun (WGS) entry which is preliminary data.</text>
</comment>
<protein>
    <submittedName>
        <fullName evidence="2">Uncharacterized protein</fullName>
    </submittedName>
</protein>
<organism evidence="2 3">
    <name type="scientific">Fictibacillus barbaricus</name>
    <dbReference type="NCBI Taxonomy" id="182136"/>
    <lineage>
        <taxon>Bacteria</taxon>
        <taxon>Bacillati</taxon>
        <taxon>Bacillota</taxon>
        <taxon>Bacilli</taxon>
        <taxon>Bacillales</taxon>
        <taxon>Fictibacillaceae</taxon>
        <taxon>Fictibacillus</taxon>
    </lineage>
</organism>
<evidence type="ECO:0000256" key="1">
    <source>
        <dbReference type="SAM" id="Phobius"/>
    </source>
</evidence>
<reference evidence="2 3" key="1">
    <citation type="submission" date="2021-01" db="EMBL/GenBank/DDBJ databases">
        <title>Genome Sequencing of Type Strains.</title>
        <authorList>
            <person name="Lemaire J.F."/>
            <person name="Inderbitzin P."/>
            <person name="Collins S.B."/>
            <person name="Wespe N."/>
            <person name="Knight-Connoni V."/>
        </authorList>
    </citation>
    <scope>NUCLEOTIDE SEQUENCE [LARGE SCALE GENOMIC DNA]</scope>
    <source>
        <strain evidence="2 3">DSM 14730</strain>
    </source>
</reference>
<dbReference type="EMBL" id="JAFHKS010000044">
    <property type="protein sequence ID" value="MBN3547153.1"/>
    <property type="molecule type" value="Genomic_DNA"/>
</dbReference>
<name>A0ABS2ZIJ0_9BACL</name>
<evidence type="ECO:0000313" key="3">
    <source>
        <dbReference type="Proteomes" id="UP001319060"/>
    </source>
</evidence>
<accession>A0ABS2ZIJ0</accession>
<dbReference type="RefSeq" id="WP_188401417.1">
    <property type="nucleotide sequence ID" value="NZ_BMCE01000001.1"/>
</dbReference>
<keyword evidence="3" id="KW-1185">Reference proteome</keyword>
<sequence length="147" mass="17020">MNYLILVGDDVIKWWLGVICMFFIALGVIGYLYTMDYASEKAMEEITKELTANEEEINKLLEDPEIRKYIETGETPKKKLPFTSKNEAVKLISERYTINELANIREKVSKGLNEQEKLVVYEKLLEKVTDDELVALKVVALKEIKKK</sequence>
<keyword evidence="1" id="KW-0812">Transmembrane</keyword>